<feature type="transmembrane region" description="Helical" evidence="5">
    <location>
        <begin position="78"/>
        <end position="96"/>
    </location>
</feature>
<feature type="transmembrane region" description="Helical" evidence="5">
    <location>
        <begin position="12"/>
        <end position="37"/>
    </location>
</feature>
<keyword evidence="2 5" id="KW-0812">Transmembrane</keyword>
<dbReference type="InterPro" id="IPR036259">
    <property type="entry name" value="MFS_trans_sf"/>
</dbReference>
<comment type="caution">
    <text evidence="7">The sequence shown here is derived from an EMBL/GenBank/DDBJ whole genome shotgun (WGS) entry which is preliminary data.</text>
</comment>
<feature type="transmembrane region" description="Helical" evidence="5">
    <location>
        <begin position="223"/>
        <end position="245"/>
    </location>
</feature>
<evidence type="ECO:0000256" key="1">
    <source>
        <dbReference type="ARBA" id="ARBA00004651"/>
    </source>
</evidence>
<reference evidence="7" key="1">
    <citation type="submission" date="2021-02" db="EMBL/GenBank/DDBJ databases">
        <title>Taxonomy, biology and ecology of Rhodococcus bacteria occurring in California pistachio and other woody hosts as revealed by genome sequence analyses.</title>
        <authorList>
            <person name="Riely B."/>
            <person name="Gai Y."/>
        </authorList>
    </citation>
    <scope>NUCLEOTIDE SEQUENCE</scope>
    <source>
        <strain evidence="7">BP-295</strain>
    </source>
</reference>
<dbReference type="RefSeq" id="WP_204717139.1">
    <property type="nucleotide sequence ID" value="NZ_JAFFGU010000001.1"/>
</dbReference>
<dbReference type="AlphaFoldDB" id="A0AAW4FZB1"/>
<feature type="transmembrane region" description="Helical" evidence="5">
    <location>
        <begin position="251"/>
        <end position="276"/>
    </location>
</feature>
<keyword evidence="4 5" id="KW-0472">Membrane</keyword>
<feature type="transmembrane region" description="Helical" evidence="5">
    <location>
        <begin position="167"/>
        <end position="187"/>
    </location>
</feature>
<name>A0AAW4FZB1_GORRU</name>
<comment type="subcellular location">
    <subcellularLocation>
        <location evidence="1">Cell membrane</location>
        <topology evidence="1">Multi-pass membrane protein</topology>
    </subcellularLocation>
</comment>
<evidence type="ECO:0000313" key="8">
    <source>
        <dbReference type="Proteomes" id="UP001195196"/>
    </source>
</evidence>
<dbReference type="EMBL" id="JAFFGU010000001">
    <property type="protein sequence ID" value="MBM7276296.1"/>
    <property type="molecule type" value="Genomic_DNA"/>
</dbReference>
<accession>A0AAW4FZB1</accession>
<feature type="transmembrane region" description="Helical" evidence="5">
    <location>
        <begin position="108"/>
        <end position="129"/>
    </location>
</feature>
<dbReference type="SUPFAM" id="SSF103473">
    <property type="entry name" value="MFS general substrate transporter"/>
    <property type="match status" value="1"/>
</dbReference>
<dbReference type="CDD" id="cd06174">
    <property type="entry name" value="MFS"/>
    <property type="match status" value="1"/>
</dbReference>
<feature type="transmembrane region" description="Helical" evidence="5">
    <location>
        <begin position="348"/>
        <end position="371"/>
    </location>
</feature>
<evidence type="ECO:0000256" key="4">
    <source>
        <dbReference type="ARBA" id="ARBA00023136"/>
    </source>
</evidence>
<feature type="domain" description="Major facilitator superfamily (MFS) profile" evidence="6">
    <location>
        <begin position="13"/>
        <end position="413"/>
    </location>
</feature>
<dbReference type="GO" id="GO:0022857">
    <property type="term" value="F:transmembrane transporter activity"/>
    <property type="evidence" value="ECO:0007669"/>
    <property type="project" value="InterPro"/>
</dbReference>
<feature type="transmembrane region" description="Helical" evidence="5">
    <location>
        <begin position="288"/>
        <end position="306"/>
    </location>
</feature>
<keyword evidence="3 5" id="KW-1133">Transmembrane helix</keyword>
<feature type="transmembrane region" description="Helical" evidence="5">
    <location>
        <begin position="386"/>
        <end position="406"/>
    </location>
</feature>
<feature type="transmembrane region" description="Helical" evidence="5">
    <location>
        <begin position="49"/>
        <end position="71"/>
    </location>
</feature>
<dbReference type="GO" id="GO:0005886">
    <property type="term" value="C:plasma membrane"/>
    <property type="evidence" value="ECO:0007669"/>
    <property type="project" value="UniProtKB-SubCell"/>
</dbReference>
<sequence length="436" mass="47023">MTAPARSTQAMVIWLVGLTVYFVAVLQRSSLAVAGLLAAERFDITASQLSTFVVLQILVYALMQVPVGLLVDRFGPRRVMLTGTLILTLAQFSFAFADSYPWALSSRFFVGIGDAMTFVCVLRLVTSWFPTRRIPLMTQLTGVLGQLGAVAAAIPMTWALSTLGWTHAYLATAGMGAALLLTTLLVVRDSPAARSVSGPILGWAGIRQSLGESWEHPGTRLGFWMHFSTPFSANVLGLLWGYPFFVESQGLSAGAAGLLLTIMVLAIMGFGPAFAWLITRSPWHRSTLVLGVITSIATAWAVVLAWPGAAPLWLLVVLVIICGMGGPASMVGFDLGRTSNPASRTSTATGLINQAGFLATLVTAGLIGLILDWRTPDGVDGYPAEAFTWAMAVQFLLWGLGALQIWRYRRKGRARLLRDDPEQWSRQSGRPVPDRP</sequence>
<dbReference type="Gene3D" id="1.20.1250.20">
    <property type="entry name" value="MFS general substrate transporter like domains"/>
    <property type="match status" value="2"/>
</dbReference>
<dbReference type="Proteomes" id="UP001195196">
    <property type="component" value="Unassembled WGS sequence"/>
</dbReference>
<gene>
    <name evidence="7" type="ORF">JTZ10_00860</name>
</gene>
<evidence type="ECO:0000256" key="5">
    <source>
        <dbReference type="SAM" id="Phobius"/>
    </source>
</evidence>
<evidence type="ECO:0000313" key="7">
    <source>
        <dbReference type="EMBL" id="MBM7276296.1"/>
    </source>
</evidence>
<dbReference type="Pfam" id="PF07690">
    <property type="entry name" value="MFS_1"/>
    <property type="match status" value="1"/>
</dbReference>
<dbReference type="PROSITE" id="PS50850">
    <property type="entry name" value="MFS"/>
    <property type="match status" value="1"/>
</dbReference>
<evidence type="ECO:0000256" key="3">
    <source>
        <dbReference type="ARBA" id="ARBA00022989"/>
    </source>
</evidence>
<evidence type="ECO:0000256" key="2">
    <source>
        <dbReference type="ARBA" id="ARBA00022692"/>
    </source>
</evidence>
<dbReference type="PANTHER" id="PTHR42718:SF48">
    <property type="entry name" value="CONSERVED TWO-DOMAIN MEMBRANE PROTEIN-RELATED"/>
    <property type="match status" value="1"/>
</dbReference>
<protein>
    <submittedName>
        <fullName evidence="7">MFS transporter</fullName>
    </submittedName>
</protein>
<evidence type="ECO:0000259" key="6">
    <source>
        <dbReference type="PROSITE" id="PS50850"/>
    </source>
</evidence>
<dbReference type="InterPro" id="IPR011701">
    <property type="entry name" value="MFS"/>
</dbReference>
<feature type="transmembrane region" description="Helical" evidence="5">
    <location>
        <begin position="141"/>
        <end position="161"/>
    </location>
</feature>
<dbReference type="PANTHER" id="PTHR42718">
    <property type="entry name" value="MAJOR FACILITATOR SUPERFAMILY MULTIDRUG TRANSPORTER MFSC"/>
    <property type="match status" value="1"/>
</dbReference>
<organism evidence="7 8">
    <name type="scientific">Gordonia rubripertincta</name>
    <name type="common">Rhodococcus corallinus</name>
    <dbReference type="NCBI Taxonomy" id="36822"/>
    <lineage>
        <taxon>Bacteria</taxon>
        <taxon>Bacillati</taxon>
        <taxon>Actinomycetota</taxon>
        <taxon>Actinomycetes</taxon>
        <taxon>Mycobacteriales</taxon>
        <taxon>Gordoniaceae</taxon>
        <taxon>Gordonia</taxon>
    </lineage>
</organism>
<proteinExistence type="predicted"/>
<feature type="transmembrane region" description="Helical" evidence="5">
    <location>
        <begin position="312"/>
        <end position="336"/>
    </location>
</feature>
<dbReference type="InterPro" id="IPR020846">
    <property type="entry name" value="MFS_dom"/>
</dbReference>